<dbReference type="GO" id="GO:0008194">
    <property type="term" value="F:UDP-glycosyltransferase activity"/>
    <property type="evidence" value="ECO:0007669"/>
    <property type="project" value="InterPro"/>
</dbReference>
<dbReference type="AlphaFoldDB" id="A0A3M2LNK6"/>
<dbReference type="EMBL" id="RFFJ01000145">
    <property type="protein sequence ID" value="RMI36378.1"/>
    <property type="molecule type" value="Genomic_DNA"/>
</dbReference>
<dbReference type="InterPro" id="IPR002213">
    <property type="entry name" value="UDP_glucos_trans"/>
</dbReference>
<evidence type="ECO:0000256" key="2">
    <source>
        <dbReference type="ARBA" id="ARBA00022676"/>
    </source>
</evidence>
<accession>A0A3M2LNK6</accession>
<dbReference type="Pfam" id="PF21036">
    <property type="entry name" value="EryCIII-like_N"/>
    <property type="match status" value="2"/>
</dbReference>
<dbReference type="PANTHER" id="PTHR48050">
    <property type="entry name" value="STEROL 3-BETA-GLUCOSYLTRANSFERASE"/>
    <property type="match status" value="1"/>
</dbReference>
<dbReference type="Pfam" id="PF06722">
    <property type="entry name" value="EryCIII-like_C"/>
    <property type="match status" value="1"/>
</dbReference>
<evidence type="ECO:0000256" key="3">
    <source>
        <dbReference type="ARBA" id="ARBA00022679"/>
    </source>
</evidence>
<feature type="chain" id="PRO_5018026961" evidence="4">
    <location>
        <begin position="23"/>
        <end position="379"/>
    </location>
</feature>
<comment type="similarity">
    <text evidence="1">Belongs to the glycosyltransferase 28 family.</text>
</comment>
<dbReference type="InterPro" id="IPR010610">
    <property type="entry name" value="EryCIII-like_C"/>
</dbReference>
<dbReference type="InterPro" id="IPR050426">
    <property type="entry name" value="Glycosyltransferase_28"/>
</dbReference>
<proteinExistence type="inferred from homology"/>
<dbReference type="GO" id="GO:0017000">
    <property type="term" value="P:antibiotic biosynthetic process"/>
    <property type="evidence" value="ECO:0007669"/>
    <property type="project" value="UniProtKB-ARBA"/>
</dbReference>
<keyword evidence="3" id="KW-0808">Transferase</keyword>
<dbReference type="CDD" id="cd03784">
    <property type="entry name" value="GT1_Gtf-like"/>
    <property type="match status" value="1"/>
</dbReference>
<name>A0A3M2LNK6_9ACTN</name>
<dbReference type="Proteomes" id="UP000278673">
    <property type="component" value="Unassembled WGS sequence"/>
</dbReference>
<feature type="domain" description="Erythromycin biosynthesis protein CIII-like N-terminal" evidence="6">
    <location>
        <begin position="88"/>
        <end position="215"/>
    </location>
</feature>
<evidence type="ECO:0000256" key="4">
    <source>
        <dbReference type="SAM" id="SignalP"/>
    </source>
</evidence>
<feature type="signal peptide" evidence="4">
    <location>
        <begin position="1"/>
        <end position="22"/>
    </location>
</feature>
<organism evidence="7 8">
    <name type="scientific">Streptomyces triticirhizae</name>
    <dbReference type="NCBI Taxonomy" id="2483353"/>
    <lineage>
        <taxon>Bacteria</taxon>
        <taxon>Bacillati</taxon>
        <taxon>Actinomycetota</taxon>
        <taxon>Actinomycetes</taxon>
        <taxon>Kitasatosporales</taxon>
        <taxon>Streptomycetaceae</taxon>
        <taxon>Streptomyces</taxon>
    </lineage>
</organism>
<dbReference type="PANTHER" id="PTHR48050:SF13">
    <property type="entry name" value="STEROL 3-BETA-GLUCOSYLTRANSFERASE UGT80A2"/>
    <property type="match status" value="1"/>
</dbReference>
<evidence type="ECO:0000313" key="8">
    <source>
        <dbReference type="Proteomes" id="UP000278673"/>
    </source>
</evidence>
<evidence type="ECO:0000259" key="5">
    <source>
        <dbReference type="Pfam" id="PF06722"/>
    </source>
</evidence>
<evidence type="ECO:0000256" key="1">
    <source>
        <dbReference type="ARBA" id="ARBA00006962"/>
    </source>
</evidence>
<dbReference type="SUPFAM" id="SSF53756">
    <property type="entry name" value="UDP-Glycosyltransferase/glycogen phosphorylase"/>
    <property type="match status" value="1"/>
</dbReference>
<dbReference type="GO" id="GO:0016758">
    <property type="term" value="F:hexosyltransferase activity"/>
    <property type="evidence" value="ECO:0007669"/>
    <property type="project" value="UniProtKB-ARBA"/>
</dbReference>
<dbReference type="Gene3D" id="3.40.50.2000">
    <property type="entry name" value="Glycogen Phosphorylase B"/>
    <property type="match status" value="2"/>
</dbReference>
<protein>
    <submittedName>
        <fullName evidence="7">DUF1205 domain-containing protein</fullName>
    </submittedName>
</protein>
<dbReference type="RefSeq" id="WP_122185577.1">
    <property type="nucleotide sequence ID" value="NZ_RFFJ01000145.1"/>
</dbReference>
<keyword evidence="4" id="KW-0732">Signal</keyword>
<sequence length="379" mass="38866">MRVLITALVPSHLMAMVPVAWALRAAGHEVLVAGGDAVVERAAAAGLSGVRVSEPPGPRVKRSAAPSGLPGAEPDWSVLRERWRQRVDGIVDEHLTVARAFGPQLVITDPIEFSGLIVAGVLGVPAVVHRWGPDRISSRSIPLAIDTLTDIAVRRGAENGPATPALTLDPCPPSLQCPEAAPATPVRFIPFNGAGTPPDWAAKPPTGRRVCVSFGGETKLLNDPDVWETLTSELAALSDTETVVTAVPAGAGPLPPSVRAPGAVPLDLFLGGCDGMVHHGGAGTALTGLAFGVPQLILAQPNPSWLAVGERLEACDAGAVLDLDAALRTGRQGELGAALADLLSDPRPKQAATALAEEIQAQPSPAELVPELVALAAAG</sequence>
<evidence type="ECO:0000313" key="7">
    <source>
        <dbReference type="EMBL" id="RMI36378.1"/>
    </source>
</evidence>
<feature type="domain" description="Erythromycin biosynthesis protein CIII-like N-terminal" evidence="6">
    <location>
        <begin position="21"/>
        <end position="55"/>
    </location>
</feature>
<keyword evidence="2" id="KW-0328">Glycosyltransferase</keyword>
<feature type="domain" description="Erythromycin biosynthesis protein CIII-like C-terminal" evidence="5">
    <location>
        <begin position="239"/>
        <end position="375"/>
    </location>
</feature>
<keyword evidence="8" id="KW-1185">Reference proteome</keyword>
<comment type="caution">
    <text evidence="7">The sequence shown here is derived from an EMBL/GenBank/DDBJ whole genome shotgun (WGS) entry which is preliminary data.</text>
</comment>
<evidence type="ECO:0000259" key="6">
    <source>
        <dbReference type="Pfam" id="PF21036"/>
    </source>
</evidence>
<reference evidence="7 8" key="1">
    <citation type="submission" date="2018-10" db="EMBL/GenBank/DDBJ databases">
        <title>Isolation, diversity and antifungal activity of actinobacteria from wheat.</title>
        <authorList>
            <person name="Han C."/>
        </authorList>
    </citation>
    <scope>NUCLEOTIDE SEQUENCE [LARGE SCALE GENOMIC DNA]</scope>
    <source>
        <strain evidence="7 8">NEAU-YY642</strain>
    </source>
</reference>
<gene>
    <name evidence="7" type="ORF">EBN88_21620</name>
</gene>
<dbReference type="InterPro" id="IPR048284">
    <property type="entry name" value="EryCIII-like_N"/>
</dbReference>